<keyword evidence="3" id="KW-1185">Reference proteome</keyword>
<gene>
    <name evidence="2" type="ORF">GCM10011514_55230</name>
</gene>
<dbReference type="InterPro" id="IPR051531">
    <property type="entry name" value="N-acetyltransferase"/>
</dbReference>
<protein>
    <submittedName>
        <fullName evidence="2">N-acetyltransferase</fullName>
    </submittedName>
</protein>
<accession>A0A916ZB38</accession>
<evidence type="ECO:0000259" key="1">
    <source>
        <dbReference type="PROSITE" id="PS51186"/>
    </source>
</evidence>
<dbReference type="Pfam" id="PF13302">
    <property type="entry name" value="Acetyltransf_3"/>
    <property type="match status" value="1"/>
</dbReference>
<dbReference type="EMBL" id="BMKK01000026">
    <property type="protein sequence ID" value="GGD84182.1"/>
    <property type="molecule type" value="Genomic_DNA"/>
</dbReference>
<reference evidence="2" key="2">
    <citation type="submission" date="2020-09" db="EMBL/GenBank/DDBJ databases">
        <authorList>
            <person name="Sun Q."/>
            <person name="Zhou Y."/>
        </authorList>
    </citation>
    <scope>NUCLEOTIDE SEQUENCE</scope>
    <source>
        <strain evidence="2">CGMCC 1.15958</strain>
    </source>
</reference>
<feature type="domain" description="N-acetyltransferase" evidence="1">
    <location>
        <begin position="14"/>
        <end position="175"/>
    </location>
</feature>
<dbReference type="AlphaFoldDB" id="A0A916ZB38"/>
<name>A0A916ZB38_9BACT</name>
<sequence>MKIDAKAMIETERLILRPLTYEQLLKYSNLDDSLEKELNTEKSPRSISPELREALDYGIIPHVADERQNYLFSTLWTIISKESNKMVGDVCFKGEPNIDGEIEISYGTHFEFRRKGYMTEAVGEMLKWAKTQSSVMKVLANTEKNNLSSQRVLRNNSFSQIGETDGIVYWEIRVK</sequence>
<dbReference type="GO" id="GO:0016747">
    <property type="term" value="F:acyltransferase activity, transferring groups other than amino-acyl groups"/>
    <property type="evidence" value="ECO:0007669"/>
    <property type="project" value="InterPro"/>
</dbReference>
<dbReference type="InterPro" id="IPR016181">
    <property type="entry name" value="Acyl_CoA_acyltransferase"/>
</dbReference>
<organism evidence="2 3">
    <name type="scientific">Emticicia aquatilis</name>
    <dbReference type="NCBI Taxonomy" id="1537369"/>
    <lineage>
        <taxon>Bacteria</taxon>
        <taxon>Pseudomonadati</taxon>
        <taxon>Bacteroidota</taxon>
        <taxon>Cytophagia</taxon>
        <taxon>Cytophagales</taxon>
        <taxon>Leadbetterellaceae</taxon>
        <taxon>Emticicia</taxon>
    </lineage>
</organism>
<dbReference type="PANTHER" id="PTHR43792">
    <property type="entry name" value="GNAT FAMILY, PUTATIVE (AFU_ORTHOLOGUE AFUA_3G00765)-RELATED-RELATED"/>
    <property type="match status" value="1"/>
</dbReference>
<dbReference type="PANTHER" id="PTHR43792:SF13">
    <property type="entry name" value="ACETYLTRANSFERASE"/>
    <property type="match status" value="1"/>
</dbReference>
<dbReference type="PROSITE" id="PS51186">
    <property type="entry name" value="GNAT"/>
    <property type="match status" value="1"/>
</dbReference>
<reference evidence="2" key="1">
    <citation type="journal article" date="2014" name="Int. J. Syst. Evol. Microbiol.">
        <title>Complete genome sequence of Corynebacterium casei LMG S-19264T (=DSM 44701T), isolated from a smear-ripened cheese.</title>
        <authorList>
            <consortium name="US DOE Joint Genome Institute (JGI-PGF)"/>
            <person name="Walter F."/>
            <person name="Albersmeier A."/>
            <person name="Kalinowski J."/>
            <person name="Ruckert C."/>
        </authorList>
    </citation>
    <scope>NUCLEOTIDE SEQUENCE</scope>
    <source>
        <strain evidence="2">CGMCC 1.15958</strain>
    </source>
</reference>
<comment type="caution">
    <text evidence="2">The sequence shown here is derived from an EMBL/GenBank/DDBJ whole genome shotgun (WGS) entry which is preliminary data.</text>
</comment>
<dbReference type="InterPro" id="IPR000182">
    <property type="entry name" value="GNAT_dom"/>
</dbReference>
<proteinExistence type="predicted"/>
<evidence type="ECO:0000313" key="3">
    <source>
        <dbReference type="Proteomes" id="UP000609064"/>
    </source>
</evidence>
<dbReference type="Proteomes" id="UP000609064">
    <property type="component" value="Unassembled WGS sequence"/>
</dbReference>
<evidence type="ECO:0000313" key="2">
    <source>
        <dbReference type="EMBL" id="GGD84182.1"/>
    </source>
</evidence>
<dbReference type="Gene3D" id="3.40.630.30">
    <property type="match status" value="1"/>
</dbReference>
<dbReference type="SUPFAM" id="SSF55729">
    <property type="entry name" value="Acyl-CoA N-acyltransferases (Nat)"/>
    <property type="match status" value="1"/>
</dbReference>